<dbReference type="OrthoDB" id="3478256at2"/>
<evidence type="ECO:0000313" key="3">
    <source>
        <dbReference type="Proteomes" id="UP000309174"/>
    </source>
</evidence>
<comment type="caution">
    <text evidence="2">The sequence shown here is derived from an EMBL/GenBank/DDBJ whole genome shotgun (WGS) entry which is preliminary data.</text>
</comment>
<dbReference type="Proteomes" id="UP000309174">
    <property type="component" value="Unassembled WGS sequence"/>
</dbReference>
<name>A0A5C4J3V1_9ACTN</name>
<dbReference type="RefSeq" id="WP_138648689.1">
    <property type="nucleotide sequence ID" value="NZ_VCKW01000206.1"/>
</dbReference>
<reference evidence="2 3" key="1">
    <citation type="submission" date="2019-05" db="EMBL/GenBank/DDBJ databases">
        <title>Draft genome sequence of Actinomadura sp. 14C53.</title>
        <authorList>
            <person name="Saricaoglu S."/>
            <person name="Isik K."/>
        </authorList>
    </citation>
    <scope>NUCLEOTIDE SEQUENCE [LARGE SCALE GENOMIC DNA]</scope>
    <source>
        <strain evidence="2 3">14C53</strain>
    </source>
</reference>
<accession>A0A5C4J3V1</accession>
<dbReference type="AlphaFoldDB" id="A0A5C4J3V1"/>
<evidence type="ECO:0000313" key="2">
    <source>
        <dbReference type="EMBL" id="TMQ91507.1"/>
    </source>
</evidence>
<dbReference type="EMBL" id="VCKW01000206">
    <property type="protein sequence ID" value="TMQ91507.1"/>
    <property type="molecule type" value="Genomic_DNA"/>
</dbReference>
<proteinExistence type="predicted"/>
<protein>
    <submittedName>
        <fullName evidence="2">Uncharacterized protein</fullName>
    </submittedName>
</protein>
<keyword evidence="3" id="KW-1185">Reference proteome</keyword>
<feature type="region of interest" description="Disordered" evidence="1">
    <location>
        <begin position="118"/>
        <end position="152"/>
    </location>
</feature>
<sequence>MATTPRRTPAHRLFVELFFSYYAHCGEPRHDVVAATVSRVRGLYPDYRGEDHPPGLSPINIYKILRGKHRTMPTSDQLGVLLLALQYLAHRAHIRDNDPGCATLPGWQALLSQAKMLDRHQGAKGRSGPEAVLDADPPLRVPAPAPAPDAASSSDARISVAAIEVTPIEAHELVALGHYTRMLALRAADADHRAFYELAVVLGTASAPYNRRAATFAMEAAAAAPGPSPASSLLNADATLNTEQAAVHARVLAHAAAAGDGDGDGEAAGVFAYCADRADNLRLQSQAPRLRD</sequence>
<evidence type="ECO:0000256" key="1">
    <source>
        <dbReference type="SAM" id="MobiDB-lite"/>
    </source>
</evidence>
<gene>
    <name evidence="2" type="ORF">ETD83_30610</name>
</gene>
<organism evidence="2 3">
    <name type="scientific">Actinomadura soli</name>
    <dbReference type="NCBI Taxonomy" id="2508997"/>
    <lineage>
        <taxon>Bacteria</taxon>
        <taxon>Bacillati</taxon>
        <taxon>Actinomycetota</taxon>
        <taxon>Actinomycetes</taxon>
        <taxon>Streptosporangiales</taxon>
        <taxon>Thermomonosporaceae</taxon>
        <taxon>Actinomadura</taxon>
    </lineage>
</organism>